<protein>
    <submittedName>
        <fullName evidence="2">Membrane protein YfcA</fullName>
    </submittedName>
</protein>
<feature type="transmembrane region" description="Helical" evidence="1">
    <location>
        <begin position="21"/>
        <end position="42"/>
    </location>
</feature>
<accession>A0ABU0N2M7</accession>
<evidence type="ECO:0000313" key="3">
    <source>
        <dbReference type="Proteomes" id="UP001232584"/>
    </source>
</evidence>
<name>A0ABU0N2M7_9FIRM</name>
<keyword evidence="3" id="KW-1185">Reference proteome</keyword>
<sequence>MHSDEHNKKIIEDAIKLQKKSSIILLICTTLICSGPTGWLILRILNNETDKLLFTVLCTIPTLIYMTYSWCSFFYGRKMDRELKELEDLVDGYERKLYKDKK</sequence>
<comment type="caution">
    <text evidence="2">The sequence shown here is derived from an EMBL/GenBank/DDBJ whole genome shotgun (WGS) entry which is preliminary data.</text>
</comment>
<organism evidence="2 3">
    <name type="scientific">Paraclostridium ghonii</name>
    <dbReference type="NCBI Taxonomy" id="29358"/>
    <lineage>
        <taxon>Bacteria</taxon>
        <taxon>Bacillati</taxon>
        <taxon>Bacillota</taxon>
        <taxon>Clostridia</taxon>
        <taxon>Peptostreptococcales</taxon>
        <taxon>Peptostreptococcaceae</taxon>
        <taxon>Paraclostridium</taxon>
    </lineage>
</organism>
<gene>
    <name evidence="2" type="ORF">QOZ92_002545</name>
</gene>
<dbReference type="RefSeq" id="WP_307508402.1">
    <property type="nucleotide sequence ID" value="NZ_BAAACE010000009.1"/>
</dbReference>
<feature type="transmembrane region" description="Helical" evidence="1">
    <location>
        <begin position="54"/>
        <end position="75"/>
    </location>
</feature>
<dbReference type="EMBL" id="JAUSWG010000011">
    <property type="protein sequence ID" value="MDQ0557416.1"/>
    <property type="molecule type" value="Genomic_DNA"/>
</dbReference>
<dbReference type="Proteomes" id="UP001232584">
    <property type="component" value="Unassembled WGS sequence"/>
</dbReference>
<keyword evidence="1" id="KW-1133">Transmembrane helix</keyword>
<keyword evidence="1" id="KW-0812">Transmembrane</keyword>
<evidence type="ECO:0000313" key="2">
    <source>
        <dbReference type="EMBL" id="MDQ0557416.1"/>
    </source>
</evidence>
<reference evidence="2 3" key="1">
    <citation type="submission" date="2023-07" db="EMBL/GenBank/DDBJ databases">
        <title>Genomic Encyclopedia of Type Strains, Phase IV (KMG-IV): sequencing the most valuable type-strain genomes for metagenomic binning, comparative biology and taxonomic classification.</title>
        <authorList>
            <person name="Goeker M."/>
        </authorList>
    </citation>
    <scope>NUCLEOTIDE SEQUENCE [LARGE SCALE GENOMIC DNA]</scope>
    <source>
        <strain evidence="2 3">DSM 15049</strain>
    </source>
</reference>
<evidence type="ECO:0000256" key="1">
    <source>
        <dbReference type="SAM" id="Phobius"/>
    </source>
</evidence>
<proteinExistence type="predicted"/>
<keyword evidence="1" id="KW-0472">Membrane</keyword>